<dbReference type="EMBL" id="DXFW01000016">
    <property type="protein sequence ID" value="HIX05573.1"/>
    <property type="molecule type" value="Genomic_DNA"/>
</dbReference>
<feature type="domain" description="Diphthamide synthase" evidence="1">
    <location>
        <begin position="10"/>
        <end position="203"/>
    </location>
</feature>
<evidence type="ECO:0000313" key="2">
    <source>
        <dbReference type="EMBL" id="HIX05573.1"/>
    </source>
</evidence>
<proteinExistence type="predicted"/>
<dbReference type="SUPFAM" id="SSF52402">
    <property type="entry name" value="Adenine nucleotide alpha hydrolases-like"/>
    <property type="match status" value="1"/>
</dbReference>
<organism evidence="2 3">
    <name type="scientific">Candidatus Allofournierella pullicola</name>
    <dbReference type="NCBI Taxonomy" id="2838596"/>
    <lineage>
        <taxon>Bacteria</taxon>
        <taxon>Bacillati</taxon>
        <taxon>Bacillota</taxon>
        <taxon>Clostridia</taxon>
        <taxon>Eubacteriales</taxon>
        <taxon>Oscillospiraceae</taxon>
        <taxon>Allofournierella</taxon>
    </lineage>
</organism>
<gene>
    <name evidence="2" type="ORF">H9865_05660</name>
</gene>
<reference evidence="2" key="2">
    <citation type="submission" date="2021-04" db="EMBL/GenBank/DDBJ databases">
        <authorList>
            <person name="Gilroy R."/>
        </authorList>
    </citation>
    <scope>NUCLEOTIDE SEQUENCE</scope>
    <source>
        <strain evidence="2">2239</strain>
    </source>
</reference>
<dbReference type="InterPro" id="IPR002761">
    <property type="entry name" value="Diphthami_syn_dom"/>
</dbReference>
<reference evidence="2" key="1">
    <citation type="journal article" date="2021" name="PeerJ">
        <title>Extensive microbial diversity within the chicken gut microbiome revealed by metagenomics and culture.</title>
        <authorList>
            <person name="Gilroy R."/>
            <person name="Ravi A."/>
            <person name="Getino M."/>
            <person name="Pursley I."/>
            <person name="Horton D.L."/>
            <person name="Alikhan N.F."/>
            <person name="Baker D."/>
            <person name="Gharbi K."/>
            <person name="Hall N."/>
            <person name="Watson M."/>
            <person name="Adriaenssens E.M."/>
            <person name="Foster-Nyarko E."/>
            <person name="Jarju S."/>
            <person name="Secka A."/>
            <person name="Antonio M."/>
            <person name="Oren A."/>
            <person name="Chaudhuri R.R."/>
            <person name="La Ragione R."/>
            <person name="Hildebrand F."/>
            <person name="Pallen M.J."/>
        </authorList>
    </citation>
    <scope>NUCLEOTIDE SEQUENCE</scope>
    <source>
        <strain evidence="2">2239</strain>
    </source>
</reference>
<dbReference type="Gene3D" id="3.90.1490.10">
    <property type="entry name" value="putative n-type atp pyrophosphatase, domain 2"/>
    <property type="match status" value="1"/>
</dbReference>
<evidence type="ECO:0000313" key="3">
    <source>
        <dbReference type="Proteomes" id="UP000824193"/>
    </source>
</evidence>
<dbReference type="Pfam" id="PF01902">
    <property type="entry name" value="Diphthami_syn_2"/>
    <property type="match status" value="1"/>
</dbReference>
<keyword evidence="2" id="KW-0378">Hydrolase</keyword>
<dbReference type="Gene3D" id="3.40.50.620">
    <property type="entry name" value="HUPs"/>
    <property type="match status" value="1"/>
</dbReference>
<dbReference type="InterPro" id="IPR014729">
    <property type="entry name" value="Rossmann-like_a/b/a_fold"/>
</dbReference>
<dbReference type="Proteomes" id="UP000824193">
    <property type="component" value="Unassembled WGS sequence"/>
</dbReference>
<dbReference type="CDD" id="cd01994">
    <property type="entry name" value="AANH_PF0828-like"/>
    <property type="match status" value="1"/>
</dbReference>
<dbReference type="GO" id="GO:0016787">
    <property type="term" value="F:hydrolase activity"/>
    <property type="evidence" value="ECO:0007669"/>
    <property type="project" value="UniProtKB-KW"/>
</dbReference>
<comment type="caution">
    <text evidence="2">The sequence shown here is derived from an EMBL/GenBank/DDBJ whole genome shotgun (WGS) entry which is preliminary data.</text>
</comment>
<dbReference type="AlphaFoldDB" id="A0A9D2ADB3"/>
<sequence length="224" mass="24106">MNKVLPGLRFVASYSGGKDSVLAIHRALQSGMKLQALLITYNVDRGRSWFHGIPAEVLAEVERSVGVPVRLIRTTGPEYAAAFEAALAEEKARGAAACVFGDIDIQGHLDWCSERCRAVGLEACFPLWQEERLALAKECLASGFKPIVTVTDTRRLPADFAGRLLTEELLAEMAKLGADPCGENGEYHSFVPEGPIFARLIPVAVGPAQLVDGYAVAPLALQTT</sequence>
<protein>
    <submittedName>
        <fullName evidence="2">Adenine nucleotide alpha hydrolase</fullName>
    </submittedName>
</protein>
<accession>A0A9D2ADB3</accession>
<evidence type="ECO:0000259" key="1">
    <source>
        <dbReference type="Pfam" id="PF01902"/>
    </source>
</evidence>
<name>A0A9D2ADB3_9FIRM</name>